<dbReference type="InterPro" id="IPR008927">
    <property type="entry name" value="6-PGluconate_DH-like_C_sf"/>
</dbReference>
<evidence type="ECO:0000313" key="5">
    <source>
        <dbReference type="Proteomes" id="UP000325780"/>
    </source>
</evidence>
<dbReference type="Gene3D" id="1.10.1040.10">
    <property type="entry name" value="N-(1-d-carboxylethyl)-l-norvaline Dehydrogenase, domain 2"/>
    <property type="match status" value="1"/>
</dbReference>
<reference evidence="4 5" key="1">
    <citation type="submission" date="2019-04" db="EMBL/GenBank/DDBJ databases">
        <title>Friends and foes A comparative genomics study of 23 Aspergillus species from section Flavi.</title>
        <authorList>
            <consortium name="DOE Joint Genome Institute"/>
            <person name="Kjaerbolling I."/>
            <person name="Vesth T."/>
            <person name="Frisvad J.C."/>
            <person name="Nybo J.L."/>
            <person name="Theobald S."/>
            <person name="Kildgaard S."/>
            <person name="Isbrandt T."/>
            <person name="Kuo A."/>
            <person name="Sato A."/>
            <person name="Lyhne E.K."/>
            <person name="Kogle M.E."/>
            <person name="Wiebenga A."/>
            <person name="Kun R.S."/>
            <person name="Lubbers R.J."/>
            <person name="Makela M.R."/>
            <person name="Barry K."/>
            <person name="Chovatia M."/>
            <person name="Clum A."/>
            <person name="Daum C."/>
            <person name="Haridas S."/>
            <person name="He G."/>
            <person name="LaButti K."/>
            <person name="Lipzen A."/>
            <person name="Mondo S."/>
            <person name="Riley R."/>
            <person name="Salamov A."/>
            <person name="Simmons B.A."/>
            <person name="Magnuson J.K."/>
            <person name="Henrissat B."/>
            <person name="Mortensen U.H."/>
            <person name="Larsen T.O."/>
            <person name="Devries R.P."/>
            <person name="Grigoriev I.V."/>
            <person name="Machida M."/>
            <person name="Baker S.E."/>
            <person name="Andersen M.R."/>
        </authorList>
    </citation>
    <scope>NUCLEOTIDE SEQUENCE [LARGE SCALE GENOMIC DNA]</scope>
    <source>
        <strain evidence="4 5">IBT 18842</strain>
    </source>
</reference>
<evidence type="ECO:0008006" key="6">
    <source>
        <dbReference type="Google" id="ProtNLM"/>
    </source>
</evidence>
<dbReference type="SUPFAM" id="SSF51735">
    <property type="entry name" value="NAD(P)-binding Rossmann-fold domains"/>
    <property type="match status" value="1"/>
</dbReference>
<evidence type="ECO:0000259" key="3">
    <source>
        <dbReference type="Pfam" id="PF02737"/>
    </source>
</evidence>
<dbReference type="GO" id="GO:0070403">
    <property type="term" value="F:NAD+ binding"/>
    <property type="evidence" value="ECO:0007669"/>
    <property type="project" value="InterPro"/>
</dbReference>
<dbReference type="GO" id="GO:0016616">
    <property type="term" value="F:oxidoreductase activity, acting on the CH-OH group of donors, NAD or NADP as acceptor"/>
    <property type="evidence" value="ECO:0007669"/>
    <property type="project" value="InterPro"/>
</dbReference>
<dbReference type="Pfam" id="PF00725">
    <property type="entry name" value="3HCDH"/>
    <property type="match status" value="1"/>
</dbReference>
<feature type="domain" description="3-hydroxyacyl-CoA dehydrogenase NAD binding" evidence="3">
    <location>
        <begin position="38"/>
        <end position="212"/>
    </location>
</feature>
<gene>
    <name evidence="4" type="ORF">BDV25DRAFT_126014</name>
</gene>
<dbReference type="PANTHER" id="PTHR48075:SF3">
    <property type="entry name" value="3-HYDROXYACYL-COA DEHYDROGENASE"/>
    <property type="match status" value="1"/>
</dbReference>
<dbReference type="InterPro" id="IPR036291">
    <property type="entry name" value="NAD(P)-bd_dom_sf"/>
</dbReference>
<dbReference type="EMBL" id="ML742023">
    <property type="protein sequence ID" value="KAE8155328.1"/>
    <property type="molecule type" value="Genomic_DNA"/>
</dbReference>
<name>A0A5N6U9Q3_ASPAV</name>
<dbReference type="SUPFAM" id="SSF48179">
    <property type="entry name" value="6-phosphogluconate dehydrogenase C-terminal domain-like"/>
    <property type="match status" value="1"/>
</dbReference>
<evidence type="ECO:0000259" key="2">
    <source>
        <dbReference type="Pfam" id="PF00725"/>
    </source>
</evidence>
<dbReference type="InterPro" id="IPR006176">
    <property type="entry name" value="3-OHacyl-CoA_DH_NAD-bd"/>
</dbReference>
<accession>A0A5N6U9Q3</accession>
<organism evidence="4 5">
    <name type="scientific">Aspergillus avenaceus</name>
    <dbReference type="NCBI Taxonomy" id="36643"/>
    <lineage>
        <taxon>Eukaryota</taxon>
        <taxon>Fungi</taxon>
        <taxon>Dikarya</taxon>
        <taxon>Ascomycota</taxon>
        <taxon>Pezizomycotina</taxon>
        <taxon>Eurotiomycetes</taxon>
        <taxon>Eurotiomycetidae</taxon>
        <taxon>Eurotiales</taxon>
        <taxon>Aspergillaceae</taxon>
        <taxon>Aspergillus</taxon>
        <taxon>Aspergillus subgen. Circumdati</taxon>
    </lineage>
</organism>
<dbReference type="InterPro" id="IPR013328">
    <property type="entry name" value="6PGD_dom2"/>
</dbReference>
<keyword evidence="1" id="KW-0560">Oxidoreductase</keyword>
<dbReference type="Proteomes" id="UP000325780">
    <property type="component" value="Unassembled WGS sequence"/>
</dbReference>
<dbReference type="InterPro" id="IPR011042">
    <property type="entry name" value="6-blade_b-propeller_TolB-like"/>
</dbReference>
<dbReference type="GO" id="GO:0006631">
    <property type="term" value="P:fatty acid metabolic process"/>
    <property type="evidence" value="ECO:0007669"/>
    <property type="project" value="InterPro"/>
</dbReference>
<dbReference type="SMART" id="SM00135">
    <property type="entry name" value="LY"/>
    <property type="match status" value="5"/>
</dbReference>
<dbReference type="PANTHER" id="PTHR48075">
    <property type="entry name" value="3-HYDROXYACYL-COA DEHYDROGENASE FAMILY PROTEIN"/>
    <property type="match status" value="1"/>
</dbReference>
<dbReference type="InterPro" id="IPR006108">
    <property type="entry name" value="3HC_DH_C"/>
</dbReference>
<dbReference type="AlphaFoldDB" id="A0A5N6U9Q3"/>
<dbReference type="SUPFAM" id="SSF101898">
    <property type="entry name" value="NHL repeat"/>
    <property type="match status" value="1"/>
</dbReference>
<dbReference type="OrthoDB" id="5958943at2759"/>
<feature type="domain" description="3-hydroxyacyl-CoA dehydrogenase C-terminal" evidence="2">
    <location>
        <begin position="216"/>
        <end position="310"/>
    </location>
</feature>
<proteinExistence type="predicted"/>
<evidence type="ECO:0000313" key="4">
    <source>
        <dbReference type="EMBL" id="KAE8155328.1"/>
    </source>
</evidence>
<evidence type="ECO:0000256" key="1">
    <source>
        <dbReference type="ARBA" id="ARBA00023002"/>
    </source>
</evidence>
<sequence length="622" mass="68924">MATLTVISKRFLQKIAIDTPKPTIKPKWSPATIDSRPVAIVGAGVIGCRIACVFTAAGYDVHIMDTSEKARDAALLYLEQNISQYSLLPKKARPMGQCLVFPDLVSAVREAWLVIEVVPESLPLKIITMGKLDKMAPTDCILASGSSSYRSHLMLDKVSASRRPLVCNMHFTRPPNTRPVELMTDGHTYPEIFPFLTHILKDCGMLPVTAHKESTGFILNRLWAAIKRETLTILAEGVSTPDEVDKLWSEVFTESFRPCSMMDQVGLDTVASIEDNYIIERRLDASLTVDWLRRNYIEQGKIGSKASKGGLYPPRPREVEESPSMYCLSLGRSSSPSNATFFGDAGRILRSTGEGKPLTTVISGIKGPDGIGISPSTGRIFWTNMGLGFSRQDGTVMSANLDGSDVRTIIPEGAIVTPKQLVVDDQDRKLYFCDREGMGVHRCDFEGHNHEVLVSRGKYKATETPDPTKWCVGIALDRSHGKVYWTQKGPSKGFRGRIFRASIDMPPGENASNRSDIQTLFTNLPEPVDLGIVPDTEVLYWTDRGEHPRGNTLNRADMGQQSPTVEIISRHFHEPIGLMVDAVHEHVYVADLGGTVYRFDMDGGDRQVIHDDDNFYTGMTLF</sequence>
<dbReference type="InterPro" id="IPR000033">
    <property type="entry name" value="LDLR_classB_rpt"/>
</dbReference>
<keyword evidence="5" id="KW-1185">Reference proteome</keyword>
<dbReference type="Gene3D" id="2.120.10.30">
    <property type="entry name" value="TolB, C-terminal domain"/>
    <property type="match status" value="2"/>
</dbReference>
<dbReference type="Pfam" id="PF02737">
    <property type="entry name" value="3HCDH_N"/>
    <property type="match status" value="1"/>
</dbReference>
<protein>
    <recommendedName>
        <fullName evidence="6">NAD(P)-binding protein</fullName>
    </recommendedName>
</protein>
<dbReference type="Gene3D" id="3.40.50.720">
    <property type="entry name" value="NAD(P)-binding Rossmann-like Domain"/>
    <property type="match status" value="1"/>
</dbReference>